<dbReference type="InterPro" id="IPR002569">
    <property type="entry name" value="Met_Sox_Rdtase_MsrA_dom"/>
</dbReference>
<name>A0A923N2F5_9FLAO</name>
<dbReference type="Gene3D" id="3.30.1060.10">
    <property type="entry name" value="Peptide methionine sulphoxide reductase MsrA"/>
    <property type="match status" value="1"/>
</dbReference>
<gene>
    <name evidence="11" type="primary">msrA</name>
    <name evidence="13" type="ORF">H8R25_17645</name>
</gene>
<sequence length="313" mass="35284">MELSEQEWKSKLSPEQYYILREKGTEKPFSGEFTLSKDKGTYKCAGCGEALFSDDMKFESHCGWPSFDKEIAGGKIVQTEDNSMGMRRTEITCAKCGGHLGHIFDDGPTETGKRYCVNSGSLSFEPIKNKTKTESVDTITLAGGCFWCIEAIFEDLKGVKSVVSGYSGGKIINPSYKDVCSGNTGHAEVVQIMYDSKTISLEELLEVFFTLHDPTTINRQGADEGTQYRSAIFYHNENQNSIAQKVIKTLNTNKAFDNPIVTEISAFTKFYKAENYHQEYYELNKEQAYCKAVIKPKMDKLHKVFSDKLKKHE</sequence>
<evidence type="ECO:0000256" key="5">
    <source>
        <dbReference type="ARBA" id="ARBA00023002"/>
    </source>
</evidence>
<keyword evidence="3" id="KW-0479">Metal-binding</keyword>
<dbReference type="SUPFAM" id="SSF55068">
    <property type="entry name" value="Peptide methionine sulfoxide reductase"/>
    <property type="match status" value="1"/>
</dbReference>
<dbReference type="GO" id="GO:0006979">
    <property type="term" value="P:response to oxidative stress"/>
    <property type="evidence" value="ECO:0007669"/>
    <property type="project" value="UniProtKB-ARBA"/>
</dbReference>
<evidence type="ECO:0000256" key="9">
    <source>
        <dbReference type="ARBA" id="ARBA00048488"/>
    </source>
</evidence>
<dbReference type="EMBL" id="JACRUL010000092">
    <property type="protein sequence ID" value="MBC5846241.1"/>
    <property type="molecule type" value="Genomic_DNA"/>
</dbReference>
<evidence type="ECO:0000256" key="8">
    <source>
        <dbReference type="ARBA" id="ARBA00047806"/>
    </source>
</evidence>
<accession>A0A923N2F5</accession>
<dbReference type="GO" id="GO:0046872">
    <property type="term" value="F:metal ion binding"/>
    <property type="evidence" value="ECO:0007669"/>
    <property type="project" value="UniProtKB-KW"/>
</dbReference>
<evidence type="ECO:0000256" key="11">
    <source>
        <dbReference type="HAMAP-Rule" id="MF_01401"/>
    </source>
</evidence>
<dbReference type="GO" id="GO:0033743">
    <property type="term" value="F:peptide-methionine (R)-S-oxide reductase activity"/>
    <property type="evidence" value="ECO:0007669"/>
    <property type="project" value="UniProtKB-EC"/>
</dbReference>
<comment type="catalytic activity">
    <reaction evidence="8 11">
        <text>L-methionyl-[protein] + [thioredoxin]-disulfide + H2O = L-methionyl-(S)-S-oxide-[protein] + [thioredoxin]-dithiol</text>
        <dbReference type="Rhea" id="RHEA:14217"/>
        <dbReference type="Rhea" id="RHEA-COMP:10698"/>
        <dbReference type="Rhea" id="RHEA-COMP:10700"/>
        <dbReference type="Rhea" id="RHEA-COMP:12313"/>
        <dbReference type="Rhea" id="RHEA-COMP:12315"/>
        <dbReference type="ChEBI" id="CHEBI:15377"/>
        <dbReference type="ChEBI" id="CHEBI:16044"/>
        <dbReference type="ChEBI" id="CHEBI:29950"/>
        <dbReference type="ChEBI" id="CHEBI:44120"/>
        <dbReference type="ChEBI" id="CHEBI:50058"/>
        <dbReference type="EC" id="1.8.4.11"/>
    </reaction>
</comment>
<organism evidence="13 14">
    <name type="scientific">Flavobacterium muglaense</name>
    <dbReference type="NCBI Taxonomy" id="2764716"/>
    <lineage>
        <taxon>Bacteria</taxon>
        <taxon>Pseudomonadati</taxon>
        <taxon>Bacteroidota</taxon>
        <taxon>Flavobacteriia</taxon>
        <taxon>Flavobacteriales</taxon>
        <taxon>Flavobacteriaceae</taxon>
        <taxon>Flavobacterium</taxon>
    </lineage>
</organism>
<dbReference type="NCBIfam" id="NF004042">
    <property type="entry name" value="PRK05550.1"/>
    <property type="match status" value="1"/>
</dbReference>
<feature type="active site" evidence="11">
    <location>
        <position position="145"/>
    </location>
</feature>
<comment type="catalytic activity">
    <reaction evidence="9">
        <text>L-methionyl-[protein] + [thioredoxin]-disulfide + H2O = L-methionyl-(R)-S-oxide-[protein] + [thioredoxin]-dithiol</text>
        <dbReference type="Rhea" id="RHEA:24164"/>
        <dbReference type="Rhea" id="RHEA-COMP:10698"/>
        <dbReference type="Rhea" id="RHEA-COMP:10700"/>
        <dbReference type="Rhea" id="RHEA-COMP:12313"/>
        <dbReference type="Rhea" id="RHEA-COMP:12314"/>
        <dbReference type="ChEBI" id="CHEBI:15377"/>
        <dbReference type="ChEBI" id="CHEBI:16044"/>
        <dbReference type="ChEBI" id="CHEBI:29950"/>
        <dbReference type="ChEBI" id="CHEBI:45764"/>
        <dbReference type="ChEBI" id="CHEBI:50058"/>
        <dbReference type="EC" id="1.8.4.12"/>
    </reaction>
</comment>
<evidence type="ECO:0000256" key="3">
    <source>
        <dbReference type="ARBA" id="ARBA00022723"/>
    </source>
</evidence>
<evidence type="ECO:0000259" key="12">
    <source>
        <dbReference type="PROSITE" id="PS51790"/>
    </source>
</evidence>
<keyword evidence="6" id="KW-0511">Multifunctional enzyme</keyword>
<dbReference type="Gene3D" id="2.170.150.20">
    <property type="entry name" value="Peptide methionine sulfoxide reductase"/>
    <property type="match status" value="1"/>
</dbReference>
<evidence type="ECO:0000313" key="13">
    <source>
        <dbReference type="EMBL" id="MBC5846241.1"/>
    </source>
</evidence>
<reference evidence="13 14" key="1">
    <citation type="submission" date="2020-08" db="EMBL/GenBank/DDBJ databases">
        <title>Description of novel Flavobacterium F-392 isolate.</title>
        <authorList>
            <person name="Saticioglu I.B."/>
            <person name="Duman M."/>
            <person name="Altun S."/>
        </authorList>
    </citation>
    <scope>NUCLEOTIDE SEQUENCE [LARGE SCALE GENOMIC DNA]</scope>
    <source>
        <strain evidence="13 14">F-392</strain>
    </source>
</reference>
<evidence type="ECO:0000256" key="6">
    <source>
        <dbReference type="ARBA" id="ARBA00023268"/>
    </source>
</evidence>
<keyword evidence="4" id="KW-0862">Zinc</keyword>
<protein>
    <recommendedName>
        <fullName evidence="11">Peptide methionine sulfoxide reductase MsrA</fullName>
        <shortName evidence="11">Protein-methionine-S-oxide reductase</shortName>
        <ecNumber evidence="11">1.8.4.11</ecNumber>
    </recommendedName>
    <alternativeName>
        <fullName evidence="11">Peptide-methionine (S)-S-oxide reductase</fullName>
        <shortName evidence="11">Peptide Met(O) reductase</shortName>
    </alternativeName>
</protein>
<evidence type="ECO:0000256" key="2">
    <source>
        <dbReference type="ARBA" id="ARBA00007174"/>
    </source>
</evidence>
<dbReference type="NCBIfam" id="TIGR00357">
    <property type="entry name" value="peptide-methionine (R)-S-oxide reductase MsrB"/>
    <property type="match status" value="1"/>
</dbReference>
<dbReference type="SUPFAM" id="SSF51316">
    <property type="entry name" value="Mss4-like"/>
    <property type="match status" value="1"/>
</dbReference>
<dbReference type="InterPro" id="IPR002579">
    <property type="entry name" value="Met_Sox_Rdtase_MsrB_dom"/>
</dbReference>
<dbReference type="Proteomes" id="UP000641454">
    <property type="component" value="Unassembled WGS sequence"/>
</dbReference>
<dbReference type="PROSITE" id="PS51790">
    <property type="entry name" value="MSRB"/>
    <property type="match status" value="1"/>
</dbReference>
<dbReference type="HAMAP" id="MF_01401">
    <property type="entry name" value="MsrA"/>
    <property type="match status" value="1"/>
</dbReference>
<dbReference type="EC" id="1.8.4.11" evidence="11"/>
<dbReference type="NCBIfam" id="TIGR00401">
    <property type="entry name" value="msrA"/>
    <property type="match status" value="1"/>
</dbReference>
<keyword evidence="14" id="KW-1185">Reference proteome</keyword>
<dbReference type="InterPro" id="IPR036509">
    <property type="entry name" value="Met_Sox_Rdtase_MsrA_sf"/>
</dbReference>
<evidence type="ECO:0000256" key="10">
    <source>
        <dbReference type="ARBA" id="ARBA00048782"/>
    </source>
</evidence>
<comment type="similarity">
    <text evidence="2">Belongs to the MsrB Met sulfoxide reductase family.</text>
</comment>
<comment type="caution">
    <text evidence="13">The sequence shown here is derived from an EMBL/GenBank/DDBJ whole genome shotgun (WGS) entry which is preliminary data.</text>
</comment>
<comment type="catalytic activity">
    <reaction evidence="10 11">
        <text>[thioredoxin]-disulfide + L-methionine + H2O = L-methionine (S)-S-oxide + [thioredoxin]-dithiol</text>
        <dbReference type="Rhea" id="RHEA:19993"/>
        <dbReference type="Rhea" id="RHEA-COMP:10698"/>
        <dbReference type="Rhea" id="RHEA-COMP:10700"/>
        <dbReference type="ChEBI" id="CHEBI:15377"/>
        <dbReference type="ChEBI" id="CHEBI:29950"/>
        <dbReference type="ChEBI" id="CHEBI:50058"/>
        <dbReference type="ChEBI" id="CHEBI:57844"/>
        <dbReference type="ChEBI" id="CHEBI:58772"/>
        <dbReference type="EC" id="1.8.4.11"/>
    </reaction>
</comment>
<dbReference type="GO" id="GO:0008113">
    <property type="term" value="F:peptide-methionine (S)-S-oxide reductase activity"/>
    <property type="evidence" value="ECO:0007669"/>
    <property type="project" value="UniProtKB-UniRule"/>
</dbReference>
<evidence type="ECO:0000256" key="7">
    <source>
        <dbReference type="ARBA" id="ARBA00024679"/>
    </source>
</evidence>
<evidence type="ECO:0000256" key="4">
    <source>
        <dbReference type="ARBA" id="ARBA00022833"/>
    </source>
</evidence>
<comment type="function">
    <text evidence="7 11">Has an important function as a repair enzyme for proteins that have been inactivated by oxidation. Catalyzes the reversible oxidation-reduction of methionine sulfoxide in proteins to methionine.</text>
</comment>
<dbReference type="AlphaFoldDB" id="A0A923N2F5"/>
<dbReference type="Pfam" id="PF01641">
    <property type="entry name" value="SelR"/>
    <property type="match status" value="1"/>
</dbReference>
<dbReference type="InterPro" id="IPR011057">
    <property type="entry name" value="Mss4-like_sf"/>
</dbReference>
<keyword evidence="5 11" id="KW-0560">Oxidoreductase</keyword>
<proteinExistence type="inferred from homology"/>
<comment type="cofactor">
    <cofactor evidence="1">
        <name>Zn(2+)</name>
        <dbReference type="ChEBI" id="CHEBI:29105"/>
    </cofactor>
</comment>
<evidence type="ECO:0000256" key="1">
    <source>
        <dbReference type="ARBA" id="ARBA00001947"/>
    </source>
</evidence>
<dbReference type="PANTHER" id="PTHR43774">
    <property type="entry name" value="PEPTIDE METHIONINE SULFOXIDE REDUCTASE"/>
    <property type="match status" value="1"/>
</dbReference>
<dbReference type="Pfam" id="PF01625">
    <property type="entry name" value="PMSR"/>
    <property type="match status" value="1"/>
</dbReference>
<evidence type="ECO:0000313" key="14">
    <source>
        <dbReference type="Proteomes" id="UP000641454"/>
    </source>
</evidence>
<feature type="domain" description="MsrB" evidence="12">
    <location>
        <begin position="5"/>
        <end position="127"/>
    </location>
</feature>
<comment type="similarity">
    <text evidence="11">Belongs to the MsrA Met sulfoxide reductase family.</text>
</comment>
<dbReference type="FunFam" id="2.170.150.20:FF:000001">
    <property type="entry name" value="Peptide methionine sulfoxide reductase MsrB"/>
    <property type="match status" value="1"/>
</dbReference>
<dbReference type="PANTHER" id="PTHR43774:SF1">
    <property type="entry name" value="PEPTIDE METHIONINE SULFOXIDE REDUCTASE MSRA 2"/>
    <property type="match status" value="1"/>
</dbReference>